<dbReference type="PANTHER" id="PTHR48083">
    <property type="entry name" value="MEDIUM-CHAIN SPECIFIC ACYL-COA DEHYDROGENASE, MITOCHONDRIAL-RELATED"/>
    <property type="match status" value="1"/>
</dbReference>
<dbReference type="InterPro" id="IPR037069">
    <property type="entry name" value="AcylCoA_DH/ox_N_sf"/>
</dbReference>
<dbReference type="InterPro" id="IPR036250">
    <property type="entry name" value="AcylCo_DH-like_C"/>
</dbReference>
<dbReference type="STRING" id="40215.BVL33_14950"/>
<accession>A0A365PFH8</accession>
<feature type="domain" description="Acyl-CoA dehydrogenase/oxidase N-terminal" evidence="9">
    <location>
        <begin position="12"/>
        <end position="125"/>
    </location>
</feature>
<dbReference type="PANTHER" id="PTHR48083:SF28">
    <property type="entry name" value="ACYL-COA DEHYDROGENASE FAMILY PROTEIN (AFU_ORTHOLOGUE AFUA_6G10880)-RELATED"/>
    <property type="match status" value="1"/>
</dbReference>
<reference evidence="10 11" key="1">
    <citation type="submission" date="2018-04" db="EMBL/GenBank/DDBJ databases">
        <title>Acinetobacter junii Genome sequencing and assembly.</title>
        <authorList>
            <person name="Su J."/>
            <person name="Rensing C."/>
            <person name="Mazhar H.S."/>
        </authorList>
    </citation>
    <scope>NUCLEOTIDE SEQUENCE [LARGE SCALE GENOMIC DNA]</scope>
    <source>
        <strain evidence="10 11">SC22</strain>
    </source>
</reference>
<feature type="domain" description="Acyl-CoA dehydrogenase/oxidase C-terminal" evidence="7">
    <location>
        <begin position="236"/>
        <end position="388"/>
    </location>
</feature>
<dbReference type="InterPro" id="IPR050741">
    <property type="entry name" value="Acyl-CoA_dehydrogenase"/>
</dbReference>
<name>A0A365PFH8_ACIJU</name>
<dbReference type="InterPro" id="IPR013786">
    <property type="entry name" value="AcylCoA_DH/ox_N"/>
</dbReference>
<keyword evidence="5 6" id="KW-0560">Oxidoreductase</keyword>
<evidence type="ECO:0000313" key="10">
    <source>
        <dbReference type="EMBL" id="RBA43205.1"/>
    </source>
</evidence>
<evidence type="ECO:0000256" key="3">
    <source>
        <dbReference type="ARBA" id="ARBA00022630"/>
    </source>
</evidence>
<dbReference type="GO" id="GO:0050660">
    <property type="term" value="F:flavin adenine dinucleotide binding"/>
    <property type="evidence" value="ECO:0007669"/>
    <property type="project" value="InterPro"/>
</dbReference>
<dbReference type="Gene3D" id="2.40.110.10">
    <property type="entry name" value="Butyryl-CoA Dehydrogenase, subunit A, domain 2"/>
    <property type="match status" value="1"/>
</dbReference>
<dbReference type="Pfam" id="PF00441">
    <property type="entry name" value="Acyl-CoA_dh_1"/>
    <property type="match status" value="1"/>
</dbReference>
<proteinExistence type="inferred from homology"/>
<dbReference type="Pfam" id="PF02770">
    <property type="entry name" value="Acyl-CoA_dh_M"/>
    <property type="match status" value="1"/>
</dbReference>
<organism evidence="10 11">
    <name type="scientific">Acinetobacter junii</name>
    <dbReference type="NCBI Taxonomy" id="40215"/>
    <lineage>
        <taxon>Bacteria</taxon>
        <taxon>Pseudomonadati</taxon>
        <taxon>Pseudomonadota</taxon>
        <taxon>Gammaproteobacteria</taxon>
        <taxon>Moraxellales</taxon>
        <taxon>Moraxellaceae</taxon>
        <taxon>Acinetobacter</taxon>
    </lineage>
</organism>
<evidence type="ECO:0000256" key="5">
    <source>
        <dbReference type="ARBA" id="ARBA00023002"/>
    </source>
</evidence>
<evidence type="ECO:0000256" key="4">
    <source>
        <dbReference type="ARBA" id="ARBA00022827"/>
    </source>
</evidence>
<comment type="cofactor">
    <cofactor evidence="1 6">
        <name>FAD</name>
        <dbReference type="ChEBI" id="CHEBI:57692"/>
    </cofactor>
</comment>
<dbReference type="Pfam" id="PF02771">
    <property type="entry name" value="Acyl-CoA_dh_N"/>
    <property type="match status" value="1"/>
</dbReference>
<evidence type="ECO:0000256" key="6">
    <source>
        <dbReference type="RuleBase" id="RU362125"/>
    </source>
</evidence>
<dbReference type="FunFam" id="2.40.110.10:FF:000002">
    <property type="entry name" value="Acyl-CoA dehydrogenase fadE12"/>
    <property type="match status" value="1"/>
</dbReference>
<evidence type="ECO:0000313" key="11">
    <source>
        <dbReference type="Proteomes" id="UP000253688"/>
    </source>
</evidence>
<sequence length="390" mass="43066">MDGLSLNPIYYTSEHLAFVDSVKRFVEKEISPYVNEWDEAGTFPRELYQKAASIGLLGLGFDAEHGGIPEADAFHVLLAAIEMAKAASGGVHISLMIHSIGTPPIHHFARPEIRDEVMPKIIAGEKISALAITEPSGGSDVAALKTKAVRDGDYYIVSGEKTFITSGIRADYYTVAVRTDPNGKGPKGISMLLMDAHSEGITKSPLKKMGWWASDTAHLHFDEVSVPVSHLLGQENAGFKVIMNNFNMERFWLGAIAYGYALVCYEEALEWAQQRKTFGKRLIDHQVVRHKLVDMATQLTATRALLEDTAYRMGKKELQGSELIAQISMLKNVATRTMQFCADAAVQTLGGMGFMRGMKSERIYREVKVNMIGGGAEEIMKDLISKQLQY</sequence>
<dbReference type="EMBL" id="QEWH01000111">
    <property type="protein sequence ID" value="RBA43205.1"/>
    <property type="molecule type" value="Genomic_DNA"/>
</dbReference>
<evidence type="ECO:0000256" key="1">
    <source>
        <dbReference type="ARBA" id="ARBA00001974"/>
    </source>
</evidence>
<dbReference type="GO" id="GO:0003995">
    <property type="term" value="F:acyl-CoA dehydrogenase activity"/>
    <property type="evidence" value="ECO:0007669"/>
    <property type="project" value="InterPro"/>
</dbReference>
<dbReference type="RefSeq" id="WP_112987558.1">
    <property type="nucleotide sequence ID" value="NZ_CP131470.1"/>
</dbReference>
<dbReference type="InterPro" id="IPR046373">
    <property type="entry name" value="Acyl-CoA_Oxase/DH_mid-dom_sf"/>
</dbReference>
<gene>
    <name evidence="10" type="ORF">DC346_14920</name>
</gene>
<dbReference type="SUPFAM" id="SSF56645">
    <property type="entry name" value="Acyl-CoA dehydrogenase NM domain-like"/>
    <property type="match status" value="1"/>
</dbReference>
<dbReference type="Gene3D" id="1.20.140.10">
    <property type="entry name" value="Butyryl-CoA Dehydrogenase, subunit A, domain 3"/>
    <property type="match status" value="1"/>
</dbReference>
<evidence type="ECO:0000259" key="9">
    <source>
        <dbReference type="Pfam" id="PF02771"/>
    </source>
</evidence>
<dbReference type="FunFam" id="1.20.140.10:FF:000001">
    <property type="entry name" value="Acyl-CoA dehydrogenase"/>
    <property type="match status" value="1"/>
</dbReference>
<dbReference type="InterPro" id="IPR006089">
    <property type="entry name" value="Acyl-CoA_DH_CS"/>
</dbReference>
<comment type="similarity">
    <text evidence="2 6">Belongs to the acyl-CoA dehydrogenase family.</text>
</comment>
<keyword evidence="3 6" id="KW-0285">Flavoprotein</keyword>
<dbReference type="SUPFAM" id="SSF47203">
    <property type="entry name" value="Acyl-CoA dehydrogenase C-terminal domain-like"/>
    <property type="match status" value="1"/>
</dbReference>
<dbReference type="Gene3D" id="1.10.540.10">
    <property type="entry name" value="Acyl-CoA dehydrogenase/oxidase, N-terminal domain"/>
    <property type="match status" value="1"/>
</dbReference>
<dbReference type="AlphaFoldDB" id="A0A365PFH8"/>
<dbReference type="InterPro" id="IPR009100">
    <property type="entry name" value="AcylCoA_DH/oxidase_NM_dom_sf"/>
</dbReference>
<dbReference type="Proteomes" id="UP000253688">
    <property type="component" value="Unassembled WGS sequence"/>
</dbReference>
<evidence type="ECO:0000259" key="8">
    <source>
        <dbReference type="Pfam" id="PF02770"/>
    </source>
</evidence>
<evidence type="ECO:0000259" key="7">
    <source>
        <dbReference type="Pfam" id="PF00441"/>
    </source>
</evidence>
<dbReference type="GO" id="GO:0033539">
    <property type="term" value="P:fatty acid beta-oxidation using acyl-CoA dehydrogenase"/>
    <property type="evidence" value="ECO:0007669"/>
    <property type="project" value="TreeGrafter"/>
</dbReference>
<protein>
    <submittedName>
        <fullName evidence="10">Acyl-CoA dehydrogenase</fullName>
    </submittedName>
</protein>
<dbReference type="GO" id="GO:0005737">
    <property type="term" value="C:cytoplasm"/>
    <property type="evidence" value="ECO:0007669"/>
    <property type="project" value="TreeGrafter"/>
</dbReference>
<feature type="domain" description="Acyl-CoA oxidase/dehydrogenase middle" evidence="8">
    <location>
        <begin position="129"/>
        <end position="224"/>
    </location>
</feature>
<dbReference type="InterPro" id="IPR009075">
    <property type="entry name" value="AcylCo_DH/oxidase_C"/>
</dbReference>
<keyword evidence="4 6" id="KW-0274">FAD</keyword>
<comment type="caution">
    <text evidence="10">The sequence shown here is derived from an EMBL/GenBank/DDBJ whole genome shotgun (WGS) entry which is preliminary data.</text>
</comment>
<dbReference type="InterPro" id="IPR006091">
    <property type="entry name" value="Acyl-CoA_Oxase/DH_mid-dom"/>
</dbReference>
<evidence type="ECO:0000256" key="2">
    <source>
        <dbReference type="ARBA" id="ARBA00009347"/>
    </source>
</evidence>
<dbReference type="PROSITE" id="PS00072">
    <property type="entry name" value="ACYL_COA_DH_1"/>
    <property type="match status" value="1"/>
</dbReference>